<evidence type="ECO:0000313" key="10">
    <source>
        <dbReference type="Proteomes" id="UP000005408"/>
    </source>
</evidence>
<evidence type="ECO:0000256" key="3">
    <source>
        <dbReference type="ARBA" id="ARBA00019684"/>
    </source>
</evidence>
<protein>
    <recommendedName>
        <fullName evidence="3">Mediator of RNA polymerase II transcription subunit 29</fullName>
    </recommendedName>
    <alternativeName>
        <fullName evidence="7">Mediator complex subunit 29</fullName>
    </alternativeName>
</protein>
<evidence type="ECO:0000256" key="5">
    <source>
        <dbReference type="ARBA" id="ARBA00023163"/>
    </source>
</evidence>
<dbReference type="Proteomes" id="UP000005408">
    <property type="component" value="Unassembled WGS sequence"/>
</dbReference>
<keyword evidence="10" id="KW-1185">Reference proteome</keyword>
<evidence type="ECO:0000256" key="1">
    <source>
        <dbReference type="ARBA" id="ARBA00004123"/>
    </source>
</evidence>
<sequence length="169" mass="19142">MASSVEHMRQGGAQPNVQQSAGAQPVNQAENDPIYRFKLLLPRLKESLVNLMKIAGTCLHHNSQQLEDSTSSVDIQLQKFEKSLEEFYSMCDQVEISLRLALENSQLNADTVKYIPACVNVPNEKGELPSTQRIMQYPQYQAIIRQQIHSAKEMHDLLLQFSQKITAKT</sequence>
<feature type="region of interest" description="Disordered" evidence="8">
    <location>
        <begin position="1"/>
        <end position="25"/>
    </location>
</feature>
<dbReference type="GO" id="GO:0006357">
    <property type="term" value="P:regulation of transcription by RNA polymerase II"/>
    <property type="evidence" value="ECO:0007669"/>
    <property type="project" value="TreeGrafter"/>
</dbReference>
<dbReference type="OMA" id="NHYLPGP"/>
<dbReference type="EnsemblMetazoa" id="G12643.2">
    <property type="protein sequence ID" value="G12643.2:cds"/>
    <property type="gene ID" value="G12643"/>
</dbReference>
<dbReference type="RefSeq" id="XP_011432886.1">
    <property type="nucleotide sequence ID" value="XM_011434584.4"/>
</dbReference>
<accession>A0A8W8I5A6</accession>
<proteinExistence type="inferred from homology"/>
<evidence type="ECO:0000256" key="8">
    <source>
        <dbReference type="SAM" id="MobiDB-lite"/>
    </source>
</evidence>
<organism evidence="9 10">
    <name type="scientific">Magallana gigas</name>
    <name type="common">Pacific oyster</name>
    <name type="synonym">Crassostrea gigas</name>
    <dbReference type="NCBI Taxonomy" id="29159"/>
    <lineage>
        <taxon>Eukaryota</taxon>
        <taxon>Metazoa</taxon>
        <taxon>Spiralia</taxon>
        <taxon>Lophotrochozoa</taxon>
        <taxon>Mollusca</taxon>
        <taxon>Bivalvia</taxon>
        <taxon>Autobranchia</taxon>
        <taxon>Pteriomorphia</taxon>
        <taxon>Ostreida</taxon>
        <taxon>Ostreoidea</taxon>
        <taxon>Ostreidae</taxon>
        <taxon>Magallana</taxon>
    </lineage>
</organism>
<evidence type="ECO:0000256" key="4">
    <source>
        <dbReference type="ARBA" id="ARBA00023015"/>
    </source>
</evidence>
<keyword evidence="4" id="KW-0805">Transcription regulation</keyword>
<evidence type="ECO:0000256" key="7">
    <source>
        <dbReference type="ARBA" id="ARBA00031963"/>
    </source>
</evidence>
<dbReference type="EnsemblMetazoa" id="G12643.1">
    <property type="protein sequence ID" value="G12643.1:cds"/>
    <property type="gene ID" value="G12643"/>
</dbReference>
<dbReference type="InterPro" id="IPR021018">
    <property type="entry name" value="Mediator_Med29_met"/>
</dbReference>
<dbReference type="PANTHER" id="PTHR28314">
    <property type="entry name" value="MEDIATOR OF RNA POLYMERASE II TRANSCRIPTION SUBUNIT 29"/>
    <property type="match status" value="1"/>
</dbReference>
<comment type="similarity">
    <text evidence="2">Belongs to the Mediator complex subunit 29 family.</text>
</comment>
<name>A0A8W8I5A6_MAGGI</name>
<dbReference type="EnsemblMetazoa" id="G12643.3">
    <property type="protein sequence ID" value="G12643.3:cds"/>
    <property type="gene ID" value="G12643"/>
</dbReference>
<dbReference type="Pfam" id="PF11568">
    <property type="entry name" value="Med29"/>
    <property type="match status" value="1"/>
</dbReference>
<comment type="subcellular location">
    <subcellularLocation>
        <location evidence="1">Nucleus</location>
    </subcellularLocation>
</comment>
<dbReference type="AlphaFoldDB" id="A0A8W8I5A6"/>
<evidence type="ECO:0000256" key="2">
    <source>
        <dbReference type="ARBA" id="ARBA00009851"/>
    </source>
</evidence>
<keyword evidence="6" id="KW-0539">Nucleus</keyword>
<dbReference type="GO" id="GO:0003712">
    <property type="term" value="F:transcription coregulator activity"/>
    <property type="evidence" value="ECO:0007669"/>
    <property type="project" value="TreeGrafter"/>
</dbReference>
<feature type="compositionally biased region" description="Polar residues" evidence="8">
    <location>
        <begin position="13"/>
        <end position="25"/>
    </location>
</feature>
<dbReference type="GO" id="GO:0016592">
    <property type="term" value="C:mediator complex"/>
    <property type="evidence" value="ECO:0007669"/>
    <property type="project" value="InterPro"/>
</dbReference>
<dbReference type="KEGG" id="crg:105332132"/>
<dbReference type="GeneID" id="105332132"/>
<evidence type="ECO:0000313" key="9">
    <source>
        <dbReference type="EnsemblMetazoa" id="G12643.2:cds"/>
    </source>
</evidence>
<reference evidence="9" key="1">
    <citation type="submission" date="2022-08" db="UniProtKB">
        <authorList>
            <consortium name="EnsemblMetazoa"/>
        </authorList>
    </citation>
    <scope>IDENTIFICATION</scope>
    <source>
        <strain evidence="9">05x7-T-G4-1.051#20</strain>
    </source>
</reference>
<evidence type="ECO:0000256" key="6">
    <source>
        <dbReference type="ARBA" id="ARBA00023242"/>
    </source>
</evidence>
<keyword evidence="5" id="KW-0804">Transcription</keyword>
<dbReference type="PANTHER" id="PTHR28314:SF1">
    <property type="entry name" value="MEDIATOR OF RNA POLYMERASE II TRANSCRIPTION SUBUNIT 29"/>
    <property type="match status" value="1"/>
</dbReference>
<dbReference type="OrthoDB" id="6366949at2759"/>